<dbReference type="AlphaFoldDB" id="A0A517P900"/>
<accession>A0A517P900</accession>
<name>A0A517P900_9PLAN</name>
<reference evidence="2 3" key="1">
    <citation type="submission" date="2019-02" db="EMBL/GenBank/DDBJ databases">
        <title>Deep-cultivation of Planctomycetes and their phenomic and genomic characterization uncovers novel biology.</title>
        <authorList>
            <person name="Wiegand S."/>
            <person name="Jogler M."/>
            <person name="Boedeker C."/>
            <person name="Pinto D."/>
            <person name="Vollmers J."/>
            <person name="Rivas-Marin E."/>
            <person name="Kohn T."/>
            <person name="Peeters S.H."/>
            <person name="Heuer A."/>
            <person name="Rast P."/>
            <person name="Oberbeckmann S."/>
            <person name="Bunk B."/>
            <person name="Jeske O."/>
            <person name="Meyerdierks A."/>
            <person name="Storesund J.E."/>
            <person name="Kallscheuer N."/>
            <person name="Luecker S."/>
            <person name="Lage O.M."/>
            <person name="Pohl T."/>
            <person name="Merkel B.J."/>
            <person name="Hornburger P."/>
            <person name="Mueller R.-W."/>
            <person name="Bruemmer F."/>
            <person name="Labrenz M."/>
            <person name="Spormann A.M."/>
            <person name="Op den Camp H."/>
            <person name="Overmann J."/>
            <person name="Amann R."/>
            <person name="Jetten M.S.M."/>
            <person name="Mascher T."/>
            <person name="Medema M.H."/>
            <person name="Devos D.P."/>
            <person name="Kaster A.-K."/>
            <person name="Ovreas L."/>
            <person name="Rohde M."/>
            <person name="Galperin M.Y."/>
            <person name="Jogler C."/>
        </authorList>
    </citation>
    <scope>NUCLEOTIDE SEQUENCE [LARGE SCALE GENOMIC DNA]</scope>
    <source>
        <strain evidence="2 3">CA12</strain>
    </source>
</reference>
<organism evidence="2 3">
    <name type="scientific">Alienimonas californiensis</name>
    <dbReference type="NCBI Taxonomy" id="2527989"/>
    <lineage>
        <taxon>Bacteria</taxon>
        <taxon>Pseudomonadati</taxon>
        <taxon>Planctomycetota</taxon>
        <taxon>Planctomycetia</taxon>
        <taxon>Planctomycetales</taxon>
        <taxon>Planctomycetaceae</taxon>
        <taxon>Alienimonas</taxon>
    </lineage>
</organism>
<sequence length="73" mass="7800">MPTGQAEIARPDPFGPPVRIEPRAKETSVGGVTARRYDYSFDVFPLPTSGGFPGTPPDPGWNGDWPADNGAAW</sequence>
<evidence type="ECO:0000256" key="1">
    <source>
        <dbReference type="SAM" id="MobiDB-lite"/>
    </source>
</evidence>
<feature type="region of interest" description="Disordered" evidence="1">
    <location>
        <begin position="1"/>
        <end position="29"/>
    </location>
</feature>
<proteinExistence type="predicted"/>
<dbReference type="Proteomes" id="UP000318741">
    <property type="component" value="Chromosome"/>
</dbReference>
<evidence type="ECO:0000313" key="3">
    <source>
        <dbReference type="Proteomes" id="UP000318741"/>
    </source>
</evidence>
<feature type="region of interest" description="Disordered" evidence="1">
    <location>
        <begin position="48"/>
        <end position="73"/>
    </location>
</feature>
<keyword evidence="3" id="KW-1185">Reference proteome</keyword>
<dbReference type="KEGG" id="acaf:CA12_19480"/>
<dbReference type="EMBL" id="CP036265">
    <property type="protein sequence ID" value="QDT15853.1"/>
    <property type="molecule type" value="Genomic_DNA"/>
</dbReference>
<evidence type="ECO:0000313" key="2">
    <source>
        <dbReference type="EMBL" id="QDT15853.1"/>
    </source>
</evidence>
<gene>
    <name evidence="2" type="ORF">CA12_19480</name>
</gene>
<protein>
    <submittedName>
        <fullName evidence="2">Uncharacterized protein</fullName>
    </submittedName>
</protein>